<protein>
    <submittedName>
        <fullName evidence="1">Uncharacterized protein</fullName>
    </submittedName>
</protein>
<reference evidence="1" key="1">
    <citation type="journal article" date="2020" name="Nature">
        <title>Giant virus diversity and host interactions through global metagenomics.</title>
        <authorList>
            <person name="Schulz F."/>
            <person name="Roux S."/>
            <person name="Paez-Espino D."/>
            <person name="Jungbluth S."/>
            <person name="Walsh D.A."/>
            <person name="Denef V.J."/>
            <person name="McMahon K.D."/>
            <person name="Konstantinidis K.T."/>
            <person name="Eloe-Fadrosh E.A."/>
            <person name="Kyrpides N.C."/>
            <person name="Woyke T."/>
        </authorList>
    </citation>
    <scope>NUCLEOTIDE SEQUENCE</scope>
    <source>
        <strain evidence="1">GVMAG-M-3300027763-16</strain>
    </source>
</reference>
<dbReference type="AlphaFoldDB" id="A0A6C0LB28"/>
<organism evidence="1">
    <name type="scientific">viral metagenome</name>
    <dbReference type="NCBI Taxonomy" id="1070528"/>
    <lineage>
        <taxon>unclassified sequences</taxon>
        <taxon>metagenomes</taxon>
        <taxon>organismal metagenomes</taxon>
    </lineage>
</organism>
<dbReference type="EMBL" id="MN740453">
    <property type="protein sequence ID" value="QHU27275.1"/>
    <property type="molecule type" value="Genomic_DNA"/>
</dbReference>
<evidence type="ECO:0000313" key="1">
    <source>
        <dbReference type="EMBL" id="QHU27275.1"/>
    </source>
</evidence>
<proteinExistence type="predicted"/>
<accession>A0A6C0LB28</accession>
<name>A0A6C0LB28_9ZZZZ</name>
<sequence>MEFSGVFDAGTNPVRSGKTILYLKYFLFIKFRDLIYIDIKGIGDIIIPFEELMNHKYLKMYYELSLVLTDNKNKIVEKINADYRYTGEYNHTIYKEERDWFIDSAYFTEDFSTKTKKVDTGKYYLYYAINPNDLRNMNVSNAMDIAKYYEVLYIRYGYEQSKMFKGLFENYTNMMLEYNIKLIEEKVDEISISQEDDKNFFNLLELNKKGMNSDIFNILYTSVMSAKGQKKFAPYIVDI</sequence>